<evidence type="ECO:0000256" key="12">
    <source>
        <dbReference type="SAM" id="MobiDB-lite"/>
    </source>
</evidence>
<feature type="compositionally biased region" description="Basic and acidic residues" evidence="12">
    <location>
        <begin position="1731"/>
        <end position="1745"/>
    </location>
</feature>
<evidence type="ECO:0000256" key="4">
    <source>
        <dbReference type="ARBA" id="ARBA00018070"/>
    </source>
</evidence>
<comment type="subcellular location">
    <subcellularLocation>
        <location evidence="1">Endoplasmic reticulum membrane</location>
        <topology evidence="1">Peripheral membrane protein</topology>
    </subcellularLocation>
    <subcellularLocation>
        <location evidence="2">Preautophagosomal structure membrane</location>
        <topology evidence="2">Peripheral membrane protein</topology>
    </subcellularLocation>
</comment>
<feature type="region of interest" description="Disordered" evidence="12">
    <location>
        <begin position="999"/>
        <end position="1026"/>
    </location>
</feature>
<comment type="catalytic activity">
    <reaction evidence="11">
        <text>a 1,2-diacyl-sn-glycero-3-phosphoethanolamine(in) = a 1,2-diacyl-sn-glycero-3-phosphoethanolamine(out)</text>
        <dbReference type="Rhea" id="RHEA:38895"/>
        <dbReference type="ChEBI" id="CHEBI:64612"/>
    </reaction>
</comment>
<feature type="compositionally biased region" description="Low complexity" evidence="12">
    <location>
        <begin position="1901"/>
        <end position="1911"/>
    </location>
</feature>
<dbReference type="GO" id="GO:0043495">
    <property type="term" value="F:protein-membrane adaptor activity"/>
    <property type="evidence" value="ECO:0007669"/>
    <property type="project" value="TreeGrafter"/>
</dbReference>
<feature type="region of interest" description="Disordered" evidence="12">
    <location>
        <begin position="401"/>
        <end position="422"/>
    </location>
</feature>
<name>A0A197K7V7_9FUNG</name>
<dbReference type="Pfam" id="PF13329">
    <property type="entry name" value="ATG2_CAD"/>
    <property type="match status" value="1"/>
</dbReference>
<dbReference type="GO" id="GO:0034045">
    <property type="term" value="C:phagophore assembly site membrane"/>
    <property type="evidence" value="ECO:0007669"/>
    <property type="project" value="UniProtKB-SubCell"/>
</dbReference>
<feature type="compositionally biased region" description="Acidic residues" evidence="12">
    <location>
        <begin position="367"/>
        <end position="380"/>
    </location>
</feature>
<proteinExistence type="inferred from homology"/>
<feature type="region of interest" description="Disordered" evidence="12">
    <location>
        <begin position="344"/>
        <end position="380"/>
    </location>
</feature>
<evidence type="ECO:0000256" key="10">
    <source>
        <dbReference type="ARBA" id="ARBA00024479"/>
    </source>
</evidence>
<dbReference type="GO" id="GO:0006869">
    <property type="term" value="P:lipid transport"/>
    <property type="evidence" value="ECO:0007669"/>
    <property type="project" value="UniProtKB-KW"/>
</dbReference>
<feature type="region of interest" description="Disordered" evidence="12">
    <location>
        <begin position="521"/>
        <end position="602"/>
    </location>
</feature>
<dbReference type="GO" id="GO:0000422">
    <property type="term" value="P:autophagy of mitochondrion"/>
    <property type="evidence" value="ECO:0007669"/>
    <property type="project" value="TreeGrafter"/>
</dbReference>
<dbReference type="GO" id="GO:0034727">
    <property type="term" value="P:piecemeal microautophagy of the nucleus"/>
    <property type="evidence" value="ECO:0007669"/>
    <property type="project" value="TreeGrafter"/>
</dbReference>
<evidence type="ECO:0000256" key="7">
    <source>
        <dbReference type="ARBA" id="ARBA00023006"/>
    </source>
</evidence>
<feature type="compositionally biased region" description="Pro residues" evidence="12">
    <location>
        <begin position="404"/>
        <end position="415"/>
    </location>
</feature>
<feature type="compositionally biased region" description="Basic and acidic residues" evidence="12">
    <location>
        <begin position="1217"/>
        <end position="1227"/>
    </location>
</feature>
<dbReference type="GO" id="GO:0061709">
    <property type="term" value="P:reticulophagy"/>
    <property type="evidence" value="ECO:0007669"/>
    <property type="project" value="TreeGrafter"/>
</dbReference>
<keyword evidence="8" id="KW-0445">Lipid transport</keyword>
<feature type="compositionally biased region" description="Basic and acidic residues" evidence="12">
    <location>
        <begin position="522"/>
        <end position="538"/>
    </location>
</feature>
<keyword evidence="14" id="KW-1185">Reference proteome</keyword>
<evidence type="ECO:0000256" key="1">
    <source>
        <dbReference type="ARBA" id="ARBA00004406"/>
    </source>
</evidence>
<dbReference type="EMBL" id="KV442020">
    <property type="protein sequence ID" value="OAQ33575.1"/>
    <property type="molecule type" value="Genomic_DNA"/>
</dbReference>
<feature type="compositionally biased region" description="Polar residues" evidence="12">
    <location>
        <begin position="1876"/>
        <end position="1896"/>
    </location>
</feature>
<comment type="similarity">
    <text evidence="3">Belongs to the ATG2 family.</text>
</comment>
<evidence type="ECO:0000313" key="13">
    <source>
        <dbReference type="EMBL" id="OAQ33575.1"/>
    </source>
</evidence>
<feature type="compositionally biased region" description="Gly residues" evidence="12">
    <location>
        <begin position="2250"/>
        <end position="2260"/>
    </location>
</feature>
<sequence>MKAWSFGNLFSSLAVPAGLQKRLVSFLLQRAIGHFLEDSLDLEKLDIELSNGIVHLTDLRLNSKVLNELVAGTPLAVQKGRIGSITATIPWRNLWNGQCILEIDGIDISLAPVQAQPGHLQNLEEQLLSASVDLASDFIQQSSSAKEEAALRESILQSLQAQAQAAQAPTGIPGDFNYRPSNRPSSPLSPGSTPSTDDFGDASEGEGVQFVAKLIEKLMARIQIICRGTTVRLQHSSSLHLVNSRSSASKTELLDYELEIRLPYIAYRDETPGWDQSTTGREPASMAASTVYGTESTSGSTMLEESVIPSVIWQDTPESIKTVTFKGFSIWIKQSGGQEELLAKVDPKPQPSPQPAPQQAVKTPAEEAADDDQSTSDSDSDVFADAQENFSQSMVASRIISRPTPAPSPPPPTPTPAQSTRPIDQSRLYQAEILSTLQHKNRVKVNIRKNTTMLPGPNSSQVPSTVKSLLDIDFSIKSIFVALSPNQIAFLLEILSLMDQAPLPPFNDSLKQNLAPAYQTGVDRETGSELGRNRDHATSRGPIPILRSDNSAERPLTLHNLKPLSPKQRSPPADLLRVPQSRSPGGPTQEPDKHVDARNSRTTIPTPAVFLDSSRFLSGSTYSEHRSGSSTPSGATASASPALTVKLKAKIGTFQMFVLYQDPQSLSNIPSEANFFKSPTPEALKAGHLKLELDSMVLKYQQWSSAGVSAGGQKPTKHNKGQVDFTLSNFAVSEWIDAVPKPYETRTWDSKAGHYRLPPRKSYIPIVEFDAAQDSLYQTSSNSKFPTLRLPDRYMTERSRAVRTKPSARPLDKAASPFALSEPQGISKDPTSAVTKEVVRMRVVLGGKKDAPTHSPLSPEGTQMTASSAALVRDVTIEVKPVHVHLDFFMFQRLEKVLLALMGSEKKPESSSSHVESVSDRPPRSPRGVEQQIMDDLDGARKTVKPSTRVRLRLNSIQVWVSVPDMALALKEERDTGPEYRTIYDIISLNISKMIVTNASDSSSKGSSPIQPNTGPGSSSRDDEHGSKLKVEFASVSAFVIPAHATTARAILIIGPLLNHPGSMSGFNSSMPSLEIVSRSPSSIPQYYERTPPSTYPRVPALRAFAILEAEENVHNAADEEEELLLFKHRTIETSLLLIDAHLPLVAVHLEKNVLDTLQLRINDMSTWAALFSENLASQLPTPPEPPKVEVSSPQERPLSYRSDEFKEGQRSSLDGGFRDDQSEHGTDQSTAYGEELRHQAEGNASLPRIRTSHDFQFQSRLVKPTMASVVLSAQTVDVILDYPFKPTVLDPEPITKSYQINAGDARIFAAAKYQGGIDTYLTIDAEDLEFWEITNGKPKAMLLKRTIPKNVKVKAPKPMFHMTSLLSFDPVVKFKENDTNLAFTGISWNFSIDQTAVDDVQDFFAEPVGIVYLNPPHQCTRVSVTLGECGMDYRPLNIPSRFVLTFEKMKVFSTLIPESPTLKSKVQIYNMSLFLIDRQQSVLTPQLPTLGSSGPGVDSRRFWSALGFAQIGECPFFELRSVKSKNGQLPLYDLSITNQMFYLDTCSDSFETLSQFAAYMGDNGDMPAAKKKILERLAEAERASDRAASNVIYQDILVASLDEDAFRKPKQDKDLANAGTLEFVEGFYSVERDDTENDFFKAQIQDTPDVDGFHEVYADLLQGARRSDHNGGPVSGTREATKSSTKTKVSKSKSKGQTLAPTRIGSAPSGQMQSVTIPSPTRSVRSSLDGGRRDEPIRKPGHAKKESVIEDIIRVLDPDAKLNVIEDHFSVPVLTEEERAKDEGSLAKMRVRVRDFNFSWRLYDGLDWEISRLDEAERKKHARQFAKRLYDPNDAIHANIDAAQSNLEASIFESLSGVQPGSSDRQSHDRRDFSPCSSEADSTSDYQNDVMSQVSGVGGRPSSTSSNSGKRSTHQQSRHSQSTGHGDHSKRKKKLERSKTAMIEFNADKVRVDFEDHVSGVETASHLSLRVREFEIIDNLKTSHWHKFLSHQRHDSSSTKSRSAQSNMVRIDLDGVRPVVSASTVEFRLKVKILPLRLYIDQDALMFLIKFFVQGTGGAGSPGAGETQSEGMAAVPDNVEKKKPNEMYFQSVKLGEIAVKMDYKPKHVDYTGLSGGNFVELMNFFHLDAAEMTLQEVQLHGINGFAKMGQDLVAAWLPHIRSTQVPNMVSGLTPIRSLVNLGSGIADLVLLPIEQYKRDGHIIRGLQKGGQAFTRATTLEALKIGAKLAVGTQVLLEHADEIFGSGATAAGGGGHGGKSVAGSRGAAGAESDDGLDPYNNNSGKRMVATMVTDSEAYMQESIDDEDQLLQHLHHQQQQRQQLEHQHYLQSIGQGTSSSSTSPTGAVGPLIKGSRVSKYANQPADINEGMELAYKSLSKNIGTAAHTIFAVPMEVYERTGAQGSVRAVIRAVPVAVLKPMIGATEAFSKVLIGIRNSIDPAQRLQNEDKYKRH</sequence>
<feature type="region of interest" description="Disordered" evidence="12">
    <location>
        <begin position="1179"/>
        <end position="1229"/>
    </location>
</feature>
<reference evidence="13 14" key="1">
    <citation type="submission" date="2016-05" db="EMBL/GenBank/DDBJ databases">
        <title>Genome sequencing reveals origins of a unique bacterial endosymbiosis in the earliest lineages of terrestrial Fungi.</title>
        <authorList>
            <consortium name="DOE Joint Genome Institute"/>
            <person name="Uehling J."/>
            <person name="Gryganskyi A."/>
            <person name="Hameed K."/>
            <person name="Tschaplinski T."/>
            <person name="Misztal P."/>
            <person name="Wu S."/>
            <person name="Desiro A."/>
            <person name="Vande Pol N."/>
            <person name="Du Z.-Y."/>
            <person name="Zienkiewicz A."/>
            <person name="Zienkiewicz K."/>
            <person name="Morin E."/>
            <person name="Tisserant E."/>
            <person name="Splivallo R."/>
            <person name="Hainaut M."/>
            <person name="Henrissat B."/>
            <person name="Ohm R."/>
            <person name="Kuo A."/>
            <person name="Yan J."/>
            <person name="Lipzen A."/>
            <person name="Nolan M."/>
            <person name="Labutti K."/>
            <person name="Barry K."/>
            <person name="Goldstein A."/>
            <person name="Labbe J."/>
            <person name="Schadt C."/>
            <person name="Tuskan G."/>
            <person name="Grigoriev I."/>
            <person name="Martin F."/>
            <person name="Vilgalys R."/>
            <person name="Bonito G."/>
        </authorList>
    </citation>
    <scope>NUCLEOTIDE SEQUENCE [LARGE SCALE GENOMIC DNA]</scope>
    <source>
        <strain evidence="13 14">AG-77</strain>
    </source>
</reference>
<dbReference type="GO" id="GO:0000045">
    <property type="term" value="P:autophagosome assembly"/>
    <property type="evidence" value="ECO:0007669"/>
    <property type="project" value="TreeGrafter"/>
</dbReference>
<dbReference type="GO" id="GO:0061908">
    <property type="term" value="C:phagophore"/>
    <property type="evidence" value="ECO:0007669"/>
    <property type="project" value="TreeGrafter"/>
</dbReference>
<accession>A0A197K7V7</accession>
<feature type="compositionally biased region" description="Polar residues" evidence="12">
    <location>
        <begin position="999"/>
        <end position="1019"/>
    </location>
</feature>
<gene>
    <name evidence="13" type="ORF">K457DRAFT_28796</name>
</gene>
<dbReference type="GO" id="GO:0061723">
    <property type="term" value="P:glycophagy"/>
    <property type="evidence" value="ECO:0007669"/>
    <property type="project" value="TreeGrafter"/>
</dbReference>
<comment type="catalytic activity">
    <reaction evidence="10">
        <text>a 1,2-diacyl-sn-glycero-3-phospho-L-serine(in) = a 1,2-diacyl-sn-glycero-3-phospho-L-serine(out)</text>
        <dbReference type="Rhea" id="RHEA:38663"/>
        <dbReference type="ChEBI" id="CHEBI:57262"/>
    </reaction>
</comment>
<keyword evidence="6" id="KW-0256">Endoplasmic reticulum</keyword>
<feature type="compositionally biased region" description="Basic and acidic residues" evidence="12">
    <location>
        <begin position="590"/>
        <end position="599"/>
    </location>
</feature>
<evidence type="ECO:0000256" key="11">
    <source>
        <dbReference type="ARBA" id="ARBA00024615"/>
    </source>
</evidence>
<feature type="region of interest" description="Disordered" evidence="12">
    <location>
        <begin position="170"/>
        <end position="203"/>
    </location>
</feature>
<evidence type="ECO:0000256" key="8">
    <source>
        <dbReference type="ARBA" id="ARBA00023055"/>
    </source>
</evidence>
<dbReference type="GO" id="GO:0005789">
    <property type="term" value="C:endoplasmic reticulum membrane"/>
    <property type="evidence" value="ECO:0007669"/>
    <property type="project" value="UniProtKB-SubCell"/>
</dbReference>
<protein>
    <recommendedName>
        <fullName evidence="4">Autophagy-related protein 2</fullName>
    </recommendedName>
</protein>
<dbReference type="InterPro" id="IPR026849">
    <property type="entry name" value="ATG2"/>
</dbReference>
<feature type="region of interest" description="Disordered" evidence="12">
    <location>
        <begin position="2248"/>
        <end position="2282"/>
    </location>
</feature>
<feature type="region of interest" description="Disordered" evidence="12">
    <location>
        <begin position="1856"/>
        <end position="1937"/>
    </location>
</feature>
<feature type="compositionally biased region" description="Low complexity" evidence="12">
    <location>
        <begin position="180"/>
        <end position="196"/>
    </location>
</feature>
<evidence type="ECO:0000313" key="14">
    <source>
        <dbReference type="Proteomes" id="UP000078512"/>
    </source>
</evidence>
<evidence type="ECO:0000256" key="6">
    <source>
        <dbReference type="ARBA" id="ARBA00022824"/>
    </source>
</evidence>
<evidence type="ECO:0000256" key="2">
    <source>
        <dbReference type="ARBA" id="ARBA00004623"/>
    </source>
</evidence>
<dbReference type="PANTHER" id="PTHR13190:SF1">
    <property type="entry name" value="AUTOPHAGY-RELATED 2, ISOFORM A"/>
    <property type="match status" value="1"/>
</dbReference>
<evidence type="ECO:0000256" key="3">
    <source>
        <dbReference type="ARBA" id="ARBA00009714"/>
    </source>
</evidence>
<keyword evidence="9" id="KW-0472">Membrane</keyword>
<keyword evidence="7" id="KW-0072">Autophagy</keyword>
<feature type="region of interest" description="Disordered" evidence="12">
    <location>
        <begin position="620"/>
        <end position="640"/>
    </location>
</feature>
<dbReference type="OrthoDB" id="18982at2759"/>
<evidence type="ECO:0000256" key="5">
    <source>
        <dbReference type="ARBA" id="ARBA00022448"/>
    </source>
</evidence>
<organism evidence="13 14">
    <name type="scientific">Linnemannia elongata AG-77</name>
    <dbReference type="NCBI Taxonomy" id="1314771"/>
    <lineage>
        <taxon>Eukaryota</taxon>
        <taxon>Fungi</taxon>
        <taxon>Fungi incertae sedis</taxon>
        <taxon>Mucoromycota</taxon>
        <taxon>Mortierellomycotina</taxon>
        <taxon>Mortierellomycetes</taxon>
        <taxon>Mortierellales</taxon>
        <taxon>Mortierellaceae</taxon>
        <taxon>Linnemannia</taxon>
    </lineage>
</organism>
<dbReference type="GO" id="GO:0032266">
    <property type="term" value="F:phosphatidylinositol-3-phosphate binding"/>
    <property type="evidence" value="ECO:0007669"/>
    <property type="project" value="TreeGrafter"/>
</dbReference>
<feature type="region of interest" description="Disordered" evidence="12">
    <location>
        <begin position="906"/>
        <end position="945"/>
    </location>
</feature>
<feature type="compositionally biased region" description="Polar residues" evidence="12">
    <location>
        <begin position="1709"/>
        <end position="1727"/>
    </location>
</feature>
<dbReference type="Proteomes" id="UP000078512">
    <property type="component" value="Unassembled WGS sequence"/>
</dbReference>
<feature type="compositionally biased region" description="Low complexity" evidence="12">
    <location>
        <begin position="628"/>
        <end position="640"/>
    </location>
</feature>
<dbReference type="STRING" id="1314771.A0A197K7V7"/>
<evidence type="ECO:0000256" key="9">
    <source>
        <dbReference type="ARBA" id="ARBA00023136"/>
    </source>
</evidence>
<keyword evidence="5" id="KW-0813">Transport</keyword>
<feature type="region of interest" description="Disordered" evidence="12">
    <location>
        <begin position="1664"/>
        <end position="1745"/>
    </location>
</feature>
<dbReference type="PANTHER" id="PTHR13190">
    <property type="entry name" value="AUTOPHAGY-RELATED 2, ISOFORM A"/>
    <property type="match status" value="1"/>
</dbReference>